<dbReference type="PROSITE" id="PS01359">
    <property type="entry name" value="ZF_PHD_1"/>
    <property type="match status" value="1"/>
</dbReference>
<evidence type="ECO:0000256" key="3">
    <source>
        <dbReference type="ARBA" id="ARBA00022723"/>
    </source>
</evidence>
<evidence type="ECO:0000256" key="10">
    <source>
        <dbReference type="ARBA" id="ARBA00023242"/>
    </source>
</evidence>
<dbReference type="InterPro" id="IPR019786">
    <property type="entry name" value="Zinc_finger_PHD-type_CS"/>
</dbReference>
<dbReference type="Gene3D" id="2.30.30.140">
    <property type="match status" value="1"/>
</dbReference>
<dbReference type="PANTHER" id="PTHR13793">
    <property type="entry name" value="PHD FINGER PROTEINS"/>
    <property type="match status" value="1"/>
</dbReference>
<dbReference type="SMART" id="SM00293">
    <property type="entry name" value="PWWP"/>
    <property type="match status" value="1"/>
</dbReference>
<feature type="compositionally biased region" description="Low complexity" evidence="14">
    <location>
        <begin position="816"/>
        <end position="828"/>
    </location>
</feature>
<evidence type="ECO:0000256" key="1">
    <source>
        <dbReference type="ARBA" id="ARBA00004123"/>
    </source>
</evidence>
<dbReference type="GO" id="GO:0006357">
    <property type="term" value="P:regulation of transcription by RNA polymerase II"/>
    <property type="evidence" value="ECO:0007669"/>
    <property type="project" value="TreeGrafter"/>
</dbReference>
<evidence type="ECO:0000256" key="14">
    <source>
        <dbReference type="SAM" id="MobiDB-lite"/>
    </source>
</evidence>
<sequence length="1022" mass="114972">MRRKGRGHRAAARHPSSPGSTKHSPTRETLTYAQAQRMVEIEIEGRLHRISIFDPLEIILEDDVTAQEMSECNSNKENSERPPVCLRTKRHKSNRAKKKGDAPPSAHGAPASASALPEPKVRVVEYSPPSAPRRPPVYYKFVEKSAEELDNEVEYDMDEEDYAWLEIVNEKRRGDCVSAVSQSVFEFLMDRFEKASHCEKQKQGEQQCLIDEDAVCCVCMDGECQNSNAILFCDMCNLAVHQECYGVPYIPEGQWLCRHCLQSRARPADCVLCPNKGGAFKKTDDDRWGHVVCALWIPEVGFANTVFIEPIDGVRNIPPARWKLTCYLCKQKGVGACIQCHKANCYTAFHVTCAQRAGLYMKMEPVRELAGGAATFSVRKTAYCDVHTPPGCTRRPLNIYGDVEMKNGVCRKESSVKALRSTSKVRKKAKKAKKTAREPCTALPPVCAPYIPPQRLNRIANQVAIQRKKQFVERAHSYWLLKRLSRNGAPLLRRLQSSLQSHRSSQQRENDEEIQAAKEKLKYWQRLRHDLERARLLIELLRKREKLKREQVKVEQMALELRLTPLTVLLRSVLDQLQEKDPARIFAQPVSLKEVPDYLDHIKRPMDFATMRKRLEAQGYRTLRELEEDFDLIVDNCMKYNAKDTVFYRAAVRLRDQGGVVLRQARRQADSVGFDEASGMHLPERPPPAPRRPFSWDEVDRLLNPANRAHMVLEEQLRELLDMLDLTCAMKSSGSRSKRAKLLKKEIAVLRSKLSQQHSQPPAVESGTAGSEEDGAPRGQEAAEEGLTNGFGAARGEQELGGAPGRTAAPRRRCASESSISSSSSPLCDASFSAPKCGRGKPALVRRHTLEGRSELISCIENGNYAKAARIAAEVGQNSMWISTDAAASVLEPLKVVWAKCSGYPSYPALIIDPKMPRVPGHHNGVTIPAPPLDVLKVGEHMQTKADEKLFLVLFFDNKRSWQWLPKSKMVPLGIDETIDKLKMMEGRNSSIRKAVRVAFDRAMSHLSRVHGEPASDLSDID</sequence>
<dbReference type="AlphaFoldDB" id="A0A4W2DSN9"/>
<accession>A0A4W2DSN9</accession>
<dbReference type="Pfam" id="PF13832">
    <property type="entry name" value="zf-HC5HC2H_2"/>
    <property type="match status" value="1"/>
</dbReference>
<dbReference type="Gene3D" id="3.30.40.10">
    <property type="entry name" value="Zinc/RING finger domain, C3HC4 (zinc finger)"/>
    <property type="match status" value="2"/>
</dbReference>
<dbReference type="GO" id="GO:0006325">
    <property type="term" value="P:chromatin organization"/>
    <property type="evidence" value="ECO:0007669"/>
    <property type="project" value="UniProtKB-KW"/>
</dbReference>
<evidence type="ECO:0000256" key="8">
    <source>
        <dbReference type="ARBA" id="ARBA00022990"/>
    </source>
</evidence>
<dbReference type="CDD" id="cd20157">
    <property type="entry name" value="PWWP_BRPF2"/>
    <property type="match status" value="1"/>
</dbReference>
<dbReference type="InterPro" id="IPR042009">
    <property type="entry name" value="BRPF2_PHD"/>
</dbReference>
<keyword evidence="3" id="KW-0479">Metal-binding</keyword>
<feature type="region of interest" description="Disordered" evidence="14">
    <location>
        <begin position="70"/>
        <end position="120"/>
    </location>
</feature>
<dbReference type="GO" id="GO:0008270">
    <property type="term" value="F:zinc ion binding"/>
    <property type="evidence" value="ECO:0007669"/>
    <property type="project" value="UniProtKB-KW"/>
</dbReference>
<evidence type="ECO:0000313" key="19">
    <source>
        <dbReference type="Ensembl" id="ENSBIXP00000029586.1"/>
    </source>
</evidence>
<dbReference type="InterPro" id="IPR013083">
    <property type="entry name" value="Znf_RING/FYVE/PHD"/>
</dbReference>
<dbReference type="PROSITE" id="PS50812">
    <property type="entry name" value="PWWP"/>
    <property type="match status" value="1"/>
</dbReference>
<dbReference type="FunFam" id="3.30.40.10:FF:000007">
    <property type="entry name" value="Bromodomain containing 1, isoform CRA_b"/>
    <property type="match status" value="1"/>
</dbReference>
<dbReference type="PANTHER" id="PTHR13793:SF17">
    <property type="entry name" value="BROMODOMAIN-CONTAINING PROTEIN 1"/>
    <property type="match status" value="1"/>
</dbReference>
<dbReference type="GO" id="GO:0005634">
    <property type="term" value="C:nucleus"/>
    <property type="evidence" value="ECO:0007669"/>
    <property type="project" value="UniProtKB-SubCell"/>
</dbReference>
<dbReference type="SUPFAM" id="SSF57903">
    <property type="entry name" value="FYVE/PHD zinc finger"/>
    <property type="match status" value="1"/>
</dbReference>
<evidence type="ECO:0000256" key="6">
    <source>
        <dbReference type="ARBA" id="ARBA00022833"/>
    </source>
</evidence>
<evidence type="ECO:0000259" key="17">
    <source>
        <dbReference type="PROSITE" id="PS50812"/>
    </source>
</evidence>
<feature type="domain" description="Bromo" evidence="15">
    <location>
        <begin position="578"/>
        <end position="648"/>
    </location>
</feature>
<evidence type="ECO:0000259" key="16">
    <source>
        <dbReference type="PROSITE" id="PS50016"/>
    </source>
</evidence>
<keyword evidence="13" id="KW-0175">Coiled coil</keyword>
<evidence type="ECO:0000256" key="12">
    <source>
        <dbReference type="PROSITE-ProRule" id="PRU00146"/>
    </source>
</evidence>
<evidence type="ECO:0000256" key="13">
    <source>
        <dbReference type="SAM" id="Coils"/>
    </source>
</evidence>
<feature type="compositionally biased region" description="Low complexity" evidence="14">
    <location>
        <begin position="102"/>
        <end position="115"/>
    </location>
</feature>
<keyword evidence="20" id="KW-1185">Reference proteome</keyword>
<keyword evidence="7" id="KW-0156">Chromatin regulator</keyword>
<comment type="subcellular location">
    <subcellularLocation>
        <location evidence="1">Nucleus</location>
    </subcellularLocation>
</comment>
<reference evidence="19 20" key="1">
    <citation type="submission" date="2018-11" db="EMBL/GenBank/DDBJ databases">
        <title>Haplotype-resolved cattle genomes.</title>
        <authorList>
            <person name="Low W.Y."/>
            <person name="Tearle R."/>
            <person name="Bickhart D.M."/>
            <person name="Rosen B.D."/>
            <person name="Koren S."/>
            <person name="Rhie A."/>
            <person name="Hiendleder S."/>
            <person name="Phillippy A.M."/>
            <person name="Smith T.P.L."/>
            <person name="Williams J.L."/>
        </authorList>
    </citation>
    <scope>NUCLEOTIDE SEQUENCE [LARGE SCALE GENOMIC DNA]</scope>
</reference>
<evidence type="ECO:0000259" key="15">
    <source>
        <dbReference type="PROSITE" id="PS50014"/>
    </source>
</evidence>
<evidence type="ECO:0000256" key="11">
    <source>
        <dbReference type="PROSITE-ProRule" id="PRU00035"/>
    </source>
</evidence>
<keyword evidence="9 11" id="KW-0103">Bromodomain</keyword>
<dbReference type="InterPro" id="IPR019542">
    <property type="entry name" value="Enhancer_polycomb-like_N"/>
</dbReference>
<dbReference type="FunFam" id="1.20.920.10:FF:000007">
    <property type="entry name" value="Bromodomain-containing protein 1"/>
    <property type="match status" value="1"/>
</dbReference>
<dbReference type="InterPro" id="IPR001965">
    <property type="entry name" value="Znf_PHD"/>
</dbReference>
<evidence type="ECO:0000256" key="5">
    <source>
        <dbReference type="ARBA" id="ARBA00022771"/>
    </source>
</evidence>
<dbReference type="InterPro" id="IPR034732">
    <property type="entry name" value="EPHD"/>
</dbReference>
<proteinExistence type="predicted"/>
<feature type="compositionally biased region" description="Basic residues" evidence="14">
    <location>
        <begin position="1"/>
        <end position="12"/>
    </location>
</feature>
<dbReference type="FunFam" id="2.30.30.140:FF:000008">
    <property type="entry name" value="Bromodomain containing 1, isoform CRA_b"/>
    <property type="match status" value="1"/>
</dbReference>
<dbReference type="PRINTS" id="PR00503">
    <property type="entry name" value="BROMODOMAIN"/>
</dbReference>
<dbReference type="Pfam" id="PF00855">
    <property type="entry name" value="PWWP"/>
    <property type="match status" value="1"/>
</dbReference>
<reference evidence="19" key="3">
    <citation type="submission" date="2025-09" db="UniProtKB">
        <authorList>
            <consortium name="Ensembl"/>
        </authorList>
    </citation>
    <scope>IDENTIFICATION</scope>
</reference>
<feature type="domain" description="PWWP" evidence="17">
    <location>
        <begin position="893"/>
        <end position="976"/>
    </location>
</feature>
<dbReference type="PROSITE" id="PS50014">
    <property type="entry name" value="BROMODOMAIN_2"/>
    <property type="match status" value="1"/>
</dbReference>
<dbReference type="InterPro" id="IPR000313">
    <property type="entry name" value="PWWP_dom"/>
</dbReference>
<keyword evidence="6" id="KW-0862">Zinc</keyword>
<dbReference type="Pfam" id="PF10513">
    <property type="entry name" value="EPL1"/>
    <property type="match status" value="1"/>
</dbReference>
<dbReference type="SMART" id="SM00297">
    <property type="entry name" value="BROMO"/>
    <property type="match status" value="1"/>
</dbReference>
<evidence type="ECO:0000313" key="20">
    <source>
        <dbReference type="Proteomes" id="UP000314981"/>
    </source>
</evidence>
<keyword evidence="10" id="KW-0539">Nucleus</keyword>
<keyword evidence="2" id="KW-0597">Phosphoprotein</keyword>
<dbReference type="SUPFAM" id="SSF63748">
    <property type="entry name" value="Tudor/PWWP/MBT"/>
    <property type="match status" value="1"/>
</dbReference>
<dbReference type="PROSITE" id="PS50016">
    <property type="entry name" value="ZF_PHD_2"/>
    <property type="match status" value="1"/>
</dbReference>
<dbReference type="InterPro" id="IPR019787">
    <property type="entry name" value="Znf_PHD-finger"/>
</dbReference>
<dbReference type="SMART" id="SM00249">
    <property type="entry name" value="PHD"/>
    <property type="match status" value="2"/>
</dbReference>
<dbReference type="InterPro" id="IPR011011">
    <property type="entry name" value="Znf_FYVE_PHD"/>
</dbReference>
<dbReference type="InterPro" id="IPR050701">
    <property type="entry name" value="Histone_Mod_Regulator"/>
</dbReference>
<dbReference type="InterPro" id="IPR036427">
    <property type="entry name" value="Bromodomain-like_sf"/>
</dbReference>
<dbReference type="Pfam" id="PF13831">
    <property type="entry name" value="PHD_2"/>
    <property type="match status" value="1"/>
</dbReference>
<keyword evidence="5 12" id="KW-0863">Zinc-finger</keyword>
<feature type="coiled-coil region" evidence="13">
    <location>
        <begin position="514"/>
        <end position="557"/>
    </location>
</feature>
<name>A0A4W2DSN9_BOBOX</name>
<dbReference type="CDD" id="cd15677">
    <property type="entry name" value="PHD_BRPF2"/>
    <property type="match status" value="1"/>
</dbReference>
<dbReference type="FunFam" id="3.30.40.10:FF:000008">
    <property type="entry name" value="Bromodomain containing 1, isoform CRA_a"/>
    <property type="match status" value="1"/>
</dbReference>
<evidence type="ECO:0000256" key="2">
    <source>
        <dbReference type="ARBA" id="ARBA00022553"/>
    </source>
</evidence>
<keyword evidence="8" id="KW-0007">Acetylation</keyword>
<feature type="region of interest" description="Disordered" evidence="14">
    <location>
        <begin position="1"/>
        <end position="28"/>
    </location>
</feature>
<evidence type="ECO:0000256" key="4">
    <source>
        <dbReference type="ARBA" id="ARBA00022737"/>
    </source>
</evidence>
<dbReference type="PROSITE" id="PS51805">
    <property type="entry name" value="EPHD"/>
    <property type="match status" value="1"/>
</dbReference>
<dbReference type="PROSITE" id="PS00633">
    <property type="entry name" value="BROMODOMAIN_1"/>
    <property type="match status" value="1"/>
</dbReference>
<dbReference type="Pfam" id="PF00439">
    <property type="entry name" value="Bromodomain"/>
    <property type="match status" value="1"/>
</dbReference>
<dbReference type="SUPFAM" id="SSF47370">
    <property type="entry name" value="Bromodomain"/>
    <property type="match status" value="1"/>
</dbReference>
<dbReference type="CDD" id="cd05512">
    <property type="entry name" value="Bromo_brd1_like"/>
    <property type="match status" value="1"/>
</dbReference>
<feature type="region of interest" description="Disordered" evidence="14">
    <location>
        <begin position="752"/>
        <end position="828"/>
    </location>
</feature>
<dbReference type="Gene3D" id="1.20.920.10">
    <property type="entry name" value="Bromodomain-like"/>
    <property type="match status" value="1"/>
</dbReference>
<organism evidence="19 20">
    <name type="scientific">Bos indicus x Bos taurus</name>
    <name type="common">Hybrid cattle</name>
    <dbReference type="NCBI Taxonomy" id="30522"/>
    <lineage>
        <taxon>Eukaryota</taxon>
        <taxon>Metazoa</taxon>
        <taxon>Chordata</taxon>
        <taxon>Craniata</taxon>
        <taxon>Vertebrata</taxon>
        <taxon>Euteleostomi</taxon>
        <taxon>Mammalia</taxon>
        <taxon>Eutheria</taxon>
        <taxon>Laurasiatheria</taxon>
        <taxon>Artiodactyla</taxon>
        <taxon>Ruminantia</taxon>
        <taxon>Pecora</taxon>
        <taxon>Bovidae</taxon>
        <taxon>Bovinae</taxon>
        <taxon>Bos</taxon>
    </lineage>
</organism>
<evidence type="ECO:0000256" key="9">
    <source>
        <dbReference type="ARBA" id="ARBA00023117"/>
    </source>
</evidence>
<evidence type="ECO:0000256" key="7">
    <source>
        <dbReference type="ARBA" id="ARBA00022853"/>
    </source>
</evidence>
<feature type="domain" description="PHD-type" evidence="18">
    <location>
        <begin position="267"/>
        <end position="388"/>
    </location>
</feature>
<dbReference type="InterPro" id="IPR018359">
    <property type="entry name" value="Bromodomain_CS"/>
</dbReference>
<feature type="compositionally biased region" description="Basic residues" evidence="14">
    <location>
        <begin position="87"/>
        <end position="98"/>
    </location>
</feature>
<evidence type="ECO:0000259" key="18">
    <source>
        <dbReference type="PROSITE" id="PS51805"/>
    </source>
</evidence>
<protein>
    <submittedName>
        <fullName evidence="19">Uncharacterized protein</fullName>
    </submittedName>
</protein>
<feature type="domain" description="PHD-type" evidence="16">
    <location>
        <begin position="213"/>
        <end position="263"/>
    </location>
</feature>
<dbReference type="InterPro" id="IPR001487">
    <property type="entry name" value="Bromodomain"/>
</dbReference>
<keyword evidence="4" id="KW-0677">Repeat</keyword>
<dbReference type="Ensembl" id="ENSBIXT00000006689.1">
    <property type="protein sequence ID" value="ENSBIXP00000029586.1"/>
    <property type="gene ID" value="ENSBIXG00000011266.1"/>
</dbReference>
<dbReference type="Proteomes" id="UP000314981">
    <property type="component" value="Chromosome 5"/>
</dbReference>
<feature type="compositionally biased region" description="Polar residues" evidence="14">
    <location>
        <begin position="17"/>
        <end position="28"/>
    </location>
</feature>
<reference evidence="19" key="2">
    <citation type="submission" date="2025-08" db="UniProtKB">
        <authorList>
            <consortium name="Ensembl"/>
        </authorList>
    </citation>
    <scope>IDENTIFICATION</scope>
</reference>